<keyword evidence="2" id="KW-0732">Signal</keyword>
<feature type="signal peptide" evidence="2">
    <location>
        <begin position="1"/>
        <end position="17"/>
    </location>
</feature>
<dbReference type="EMBL" id="DS268429">
    <property type="protein sequence ID" value="EFO95831.1"/>
    <property type="molecule type" value="Genomic_DNA"/>
</dbReference>
<dbReference type="STRING" id="31234.E3M8K9"/>
<evidence type="ECO:0000313" key="4">
    <source>
        <dbReference type="Proteomes" id="UP000008281"/>
    </source>
</evidence>
<feature type="chain" id="PRO_5015089577" evidence="2">
    <location>
        <begin position="18"/>
        <end position="238"/>
    </location>
</feature>
<dbReference type="AlphaFoldDB" id="E3M8K9"/>
<dbReference type="CDD" id="cd00037">
    <property type="entry name" value="CLECT"/>
    <property type="match status" value="1"/>
</dbReference>
<dbReference type="OrthoDB" id="5856476at2759"/>
<proteinExistence type="predicted"/>
<dbReference type="OMA" id="RSFIHAD"/>
<evidence type="ECO:0000256" key="2">
    <source>
        <dbReference type="SAM" id="SignalP"/>
    </source>
</evidence>
<dbReference type="Gene3D" id="3.10.100.10">
    <property type="entry name" value="Mannose-Binding Protein A, subunit A"/>
    <property type="match status" value="1"/>
</dbReference>
<dbReference type="FunCoup" id="E3M8K9">
    <property type="interactions" value="4"/>
</dbReference>
<reference evidence="3" key="1">
    <citation type="submission" date="2007-07" db="EMBL/GenBank/DDBJ databases">
        <title>PCAP assembly of the Caenorhabditis remanei genome.</title>
        <authorList>
            <consortium name="The Caenorhabditis remanei Sequencing Consortium"/>
            <person name="Wilson R.K."/>
        </authorList>
    </citation>
    <scope>NUCLEOTIDE SEQUENCE [LARGE SCALE GENOMIC DNA]</scope>
    <source>
        <strain evidence="3">PB4641</strain>
    </source>
</reference>
<name>E3M8K9_CAERE</name>
<dbReference type="InterPro" id="IPR016187">
    <property type="entry name" value="CTDL_fold"/>
</dbReference>
<accession>E3M8K9</accession>
<dbReference type="SUPFAM" id="SSF56436">
    <property type="entry name" value="C-type lectin-like"/>
    <property type="match status" value="1"/>
</dbReference>
<dbReference type="eggNOG" id="KOG4297">
    <property type="taxonomic scope" value="Eukaryota"/>
</dbReference>
<dbReference type="GeneID" id="9806062"/>
<dbReference type="InterPro" id="IPR016186">
    <property type="entry name" value="C-type_lectin-like/link_sf"/>
</dbReference>
<gene>
    <name evidence="3" type="ORF">CRE_13896</name>
</gene>
<dbReference type="InterPro" id="IPR001304">
    <property type="entry name" value="C-type_lectin-like"/>
</dbReference>
<feature type="compositionally biased region" description="Basic residues" evidence="1">
    <location>
        <begin position="54"/>
        <end position="65"/>
    </location>
</feature>
<dbReference type="SMART" id="SM00034">
    <property type="entry name" value="CLECT"/>
    <property type="match status" value="1"/>
</dbReference>
<evidence type="ECO:0000313" key="3">
    <source>
        <dbReference type="EMBL" id="EFO95831.1"/>
    </source>
</evidence>
<protein>
    <submittedName>
        <fullName evidence="3">Uncharacterized protein</fullName>
    </submittedName>
</protein>
<sequence length="238" mass="25945">MKHFLLLFLLGITVVSGIIRPGGGGWDYGGGGGGGGHHHSHSSSEEHGYGGGHHGPRPPRPRPPRPPRPARCPSDWMTFDRTAGTWCVKVFFGQLTQWDAESQCQTHGATLTGLQDANERMQVADAGRIVNNQNGGGFGEIWLGATRKTGCNRRPDCAPNDTFQWTDDHTTGTAGFYYPPTEPNAVVWTNWGNQNCLELHVSVSSGARARYGYSHGDLDDQHCQQTEVRMYACGKSPE</sequence>
<dbReference type="RefSeq" id="XP_003107511.2">
    <property type="nucleotide sequence ID" value="XM_003107463.2"/>
</dbReference>
<dbReference type="PANTHER" id="PTHR47517:SF2">
    <property type="entry name" value="C-TYPE LECTIN DOMAIN-CONTAINING PROTEIN"/>
    <property type="match status" value="1"/>
</dbReference>
<evidence type="ECO:0000256" key="1">
    <source>
        <dbReference type="SAM" id="MobiDB-lite"/>
    </source>
</evidence>
<keyword evidence="4" id="KW-1185">Reference proteome</keyword>
<organism evidence="4">
    <name type="scientific">Caenorhabditis remanei</name>
    <name type="common">Caenorhabditis vulgaris</name>
    <dbReference type="NCBI Taxonomy" id="31234"/>
    <lineage>
        <taxon>Eukaryota</taxon>
        <taxon>Metazoa</taxon>
        <taxon>Ecdysozoa</taxon>
        <taxon>Nematoda</taxon>
        <taxon>Chromadorea</taxon>
        <taxon>Rhabditida</taxon>
        <taxon>Rhabditina</taxon>
        <taxon>Rhabditomorpha</taxon>
        <taxon>Rhabditoidea</taxon>
        <taxon>Rhabditidae</taxon>
        <taxon>Peloderinae</taxon>
        <taxon>Caenorhabditis</taxon>
    </lineage>
</organism>
<dbReference type="KEGG" id="crq:GCK72_003456"/>
<dbReference type="HOGENOM" id="CLU_058687_0_0_1"/>
<dbReference type="CTD" id="9806062"/>
<feature type="region of interest" description="Disordered" evidence="1">
    <location>
        <begin position="30"/>
        <end position="72"/>
    </location>
</feature>
<dbReference type="PANTHER" id="PTHR47517">
    <property type="entry name" value="C-TYPE LECTIN-RELATED"/>
    <property type="match status" value="1"/>
</dbReference>
<dbReference type="Proteomes" id="UP000008281">
    <property type="component" value="Unassembled WGS sequence"/>
</dbReference>